<dbReference type="Gene3D" id="1.10.45.10">
    <property type="entry name" value="Vanillyl-alcohol Oxidase, Chain A, domain 4"/>
    <property type="match status" value="1"/>
</dbReference>
<evidence type="ECO:0000256" key="10">
    <source>
        <dbReference type="ARBA" id="ARBA00038897"/>
    </source>
</evidence>
<dbReference type="PROSITE" id="PS00198">
    <property type="entry name" value="4FE4S_FER_1"/>
    <property type="match status" value="1"/>
</dbReference>
<evidence type="ECO:0000256" key="9">
    <source>
        <dbReference type="ARBA" id="ARBA00023014"/>
    </source>
</evidence>
<feature type="domain" description="FAD-binding PCMH-type" evidence="12">
    <location>
        <begin position="38"/>
        <end position="266"/>
    </location>
</feature>
<dbReference type="Proteomes" id="UP000886188">
    <property type="component" value="Unassembled WGS sequence"/>
</dbReference>
<feature type="domain" description="4Fe-4S ferredoxin-type" evidence="11">
    <location>
        <begin position="532"/>
        <end position="563"/>
    </location>
</feature>
<keyword evidence="5" id="KW-0274">FAD</keyword>
<comment type="cofactor">
    <cofactor evidence="1">
        <name>FAD</name>
        <dbReference type="ChEBI" id="CHEBI:57692"/>
    </cofactor>
</comment>
<proteinExistence type="inferred from homology"/>
<evidence type="ECO:0000256" key="7">
    <source>
        <dbReference type="ARBA" id="ARBA00023002"/>
    </source>
</evidence>
<dbReference type="PANTHER" id="PTHR11748:SF111">
    <property type="entry name" value="D-LACTATE DEHYDROGENASE, MITOCHONDRIAL-RELATED"/>
    <property type="match status" value="1"/>
</dbReference>
<evidence type="ECO:0000256" key="2">
    <source>
        <dbReference type="ARBA" id="ARBA00008000"/>
    </source>
</evidence>
<keyword evidence="9" id="KW-0411">Iron-sulfur</keyword>
<dbReference type="EMBL" id="DRGM01000076">
    <property type="protein sequence ID" value="HEA16121.1"/>
    <property type="molecule type" value="Genomic_DNA"/>
</dbReference>
<protein>
    <recommendedName>
        <fullName evidence="10">D-lactate dehydrogenase (cytochrome)</fullName>
        <ecNumber evidence="10">1.1.2.4</ecNumber>
    </recommendedName>
</protein>
<dbReference type="Gene3D" id="3.30.465.10">
    <property type="match status" value="1"/>
</dbReference>
<name>A0A7V1CXF2_9GAMM</name>
<dbReference type="InterPro" id="IPR006094">
    <property type="entry name" value="Oxid_FAD_bind_N"/>
</dbReference>
<dbReference type="InterPro" id="IPR004113">
    <property type="entry name" value="FAD-bd_oxidored_4_C"/>
</dbReference>
<dbReference type="Pfam" id="PF01565">
    <property type="entry name" value="FAD_binding_4"/>
    <property type="match status" value="1"/>
</dbReference>
<dbReference type="InterPro" id="IPR016171">
    <property type="entry name" value="Vanillyl_alc_oxidase_C-sub2"/>
</dbReference>
<dbReference type="InterPro" id="IPR036318">
    <property type="entry name" value="FAD-bd_PCMH-like_sf"/>
</dbReference>
<dbReference type="PROSITE" id="PS51387">
    <property type="entry name" value="FAD_PCMH"/>
    <property type="match status" value="1"/>
</dbReference>
<dbReference type="InterPro" id="IPR016166">
    <property type="entry name" value="FAD-bd_PCMH"/>
</dbReference>
<dbReference type="PANTHER" id="PTHR11748">
    <property type="entry name" value="D-LACTATE DEHYDROGENASE"/>
    <property type="match status" value="1"/>
</dbReference>
<dbReference type="Pfam" id="PF13183">
    <property type="entry name" value="Fer4_8"/>
    <property type="match status" value="1"/>
</dbReference>
<sequence>MATALTLFQQQLSDKLPASAFIEDYARRYAFGTDASFYRLVPQLVVLVSDQRQAQQVISAAATHKIAITFRAAGTSLSGQAITDSVLVLLADSWSGYEIENQGHTIRLEPAIIGARVNQLLAPFGRKIGPDPASINSCKIAGMAANNSSGMCCGVAQNSYHTVKDMTLIFADGAVLDTRCQQSRAEFLQTHQQFIKDITELAHEVSSNPQLAQRIAHKYRLKNTTGYGLNALLDYQDPIEIIKHLMIGSEGTLGFIADITYHTVVEHAHKSTAFIIFDDISQVCELVKQLASLDVAAVELLDKRSLISVAQHAIMPKDVHSYPADSAALLIEVRAEDAVKLADLQQQVDELVAKFSAHQLVTMAFSTDVKRNALLWNIRKGTFPAVGAVRENGTTVIIEDVAFELDVLAQGVQALHQLFDKYSYDEAIIFGHALAGNLHFVFTQAFDTPAQVARYEQFMQDVSQLVAVELNGSLKAEHGTGRNMAPFVATEWGADGFAVMQRIKQLFDEDNILNPGVIINADENCHIQHLKSMPSSDDIIDKCIECGFCETVCPSKGLTLTPRQRITLWRRRTELVNTLAITDDLSVKQQLNRQLKSIENDFQYLGIDSCAATGLCGMKCPVGINTGEFIKSLRTQQLRDNKTARYAANFAVKHFAAVASTARFGLTSLAVIRNIIGAPMLRSLTKPANKLLGTPLYYSAWPRGEQPINRNDIASTQLDKVVYLPSCASRVFAPDETALDQRSIMQVMHSLTSKAGIELLLPEQVNELCCGMPFASKGLPKQATSKAEQLLTIAEQLSEHGRYPIIFDASPCALTTSAAAQQRGLTVLESAEFAYQYLLPKLTLTAQSEPVMLHVTCSSKRRGSEQQLVDVAKACCSEVIIPADIECCGFAGDKGFNLPELNANALKTLRSQVPNNCSSGISNSRSCEIGLTQHSGVNYQSVLYLLDKVSQVAS</sequence>
<evidence type="ECO:0000256" key="6">
    <source>
        <dbReference type="ARBA" id="ARBA00022946"/>
    </source>
</evidence>
<keyword evidence="4" id="KW-0479">Metal-binding</keyword>
<dbReference type="InterPro" id="IPR017900">
    <property type="entry name" value="4Fe4S_Fe_S_CS"/>
</dbReference>
<organism evidence="13">
    <name type="scientific">Pseudoalteromonas prydzensis</name>
    <dbReference type="NCBI Taxonomy" id="182141"/>
    <lineage>
        <taxon>Bacteria</taxon>
        <taxon>Pseudomonadati</taxon>
        <taxon>Pseudomonadota</taxon>
        <taxon>Gammaproteobacteria</taxon>
        <taxon>Alteromonadales</taxon>
        <taxon>Pseudoalteromonadaceae</taxon>
        <taxon>Pseudoalteromonas</taxon>
    </lineage>
</organism>
<dbReference type="Gene3D" id="3.30.70.2190">
    <property type="match status" value="1"/>
</dbReference>
<dbReference type="GO" id="GO:0071949">
    <property type="term" value="F:FAD binding"/>
    <property type="evidence" value="ECO:0007669"/>
    <property type="project" value="InterPro"/>
</dbReference>
<evidence type="ECO:0000256" key="1">
    <source>
        <dbReference type="ARBA" id="ARBA00001974"/>
    </source>
</evidence>
<keyword evidence="6" id="KW-0809">Transit peptide</keyword>
<evidence type="ECO:0000313" key="13">
    <source>
        <dbReference type="EMBL" id="HEA16121.1"/>
    </source>
</evidence>
<keyword evidence="7" id="KW-0560">Oxidoreductase</keyword>
<dbReference type="InterPro" id="IPR009051">
    <property type="entry name" value="Helical_ferredxn"/>
</dbReference>
<evidence type="ECO:0000259" key="11">
    <source>
        <dbReference type="PROSITE" id="PS51379"/>
    </source>
</evidence>
<keyword evidence="3" id="KW-0285">Flavoprotein</keyword>
<dbReference type="InterPro" id="IPR017896">
    <property type="entry name" value="4Fe4S_Fe-S-bd"/>
</dbReference>
<evidence type="ECO:0000259" key="12">
    <source>
        <dbReference type="PROSITE" id="PS51387"/>
    </source>
</evidence>
<dbReference type="Gene3D" id="3.30.70.2740">
    <property type="match status" value="1"/>
</dbReference>
<dbReference type="GO" id="GO:0046872">
    <property type="term" value="F:metal ion binding"/>
    <property type="evidence" value="ECO:0007669"/>
    <property type="project" value="UniProtKB-KW"/>
</dbReference>
<dbReference type="GO" id="GO:1903457">
    <property type="term" value="P:lactate catabolic process"/>
    <property type="evidence" value="ECO:0007669"/>
    <property type="project" value="TreeGrafter"/>
</dbReference>
<dbReference type="RefSeq" id="WP_304180974.1">
    <property type="nucleotide sequence ID" value="NZ_DRGM01000076.1"/>
</dbReference>
<evidence type="ECO:0000256" key="4">
    <source>
        <dbReference type="ARBA" id="ARBA00022723"/>
    </source>
</evidence>
<reference evidence="13" key="1">
    <citation type="journal article" date="2020" name="mSystems">
        <title>Genome- and Community-Level Interaction Insights into Carbon Utilization and Element Cycling Functions of Hydrothermarchaeota in Hydrothermal Sediment.</title>
        <authorList>
            <person name="Zhou Z."/>
            <person name="Liu Y."/>
            <person name="Xu W."/>
            <person name="Pan J."/>
            <person name="Luo Z.H."/>
            <person name="Li M."/>
        </authorList>
    </citation>
    <scope>NUCLEOTIDE SEQUENCE [LARGE SCALE GENOMIC DNA]</scope>
    <source>
        <strain evidence="13">HyVt-346</strain>
    </source>
</reference>
<dbReference type="SUPFAM" id="SSF56176">
    <property type="entry name" value="FAD-binding/transporter-associated domain-like"/>
    <property type="match status" value="1"/>
</dbReference>
<evidence type="ECO:0000256" key="5">
    <source>
        <dbReference type="ARBA" id="ARBA00022827"/>
    </source>
</evidence>
<dbReference type="GO" id="GO:0051536">
    <property type="term" value="F:iron-sulfur cluster binding"/>
    <property type="evidence" value="ECO:0007669"/>
    <property type="project" value="UniProtKB-KW"/>
</dbReference>
<dbReference type="InterPro" id="IPR016167">
    <property type="entry name" value="FAD-bd_PCMH_sub1"/>
</dbReference>
<comment type="caution">
    <text evidence="13">The sequence shown here is derived from an EMBL/GenBank/DDBJ whole genome shotgun (WGS) entry which is preliminary data.</text>
</comment>
<dbReference type="InterPro" id="IPR016164">
    <property type="entry name" value="FAD-linked_Oxase-like_C"/>
</dbReference>
<dbReference type="Gene3D" id="1.10.1060.10">
    <property type="entry name" value="Alpha-helical ferredoxin"/>
    <property type="match status" value="1"/>
</dbReference>
<dbReference type="SUPFAM" id="SSF46548">
    <property type="entry name" value="alpha-helical ferredoxin"/>
    <property type="match status" value="1"/>
</dbReference>
<dbReference type="Pfam" id="PF02913">
    <property type="entry name" value="FAD-oxidase_C"/>
    <property type="match status" value="1"/>
</dbReference>
<dbReference type="EC" id="1.1.2.4" evidence="10"/>
<accession>A0A7V1CXF2</accession>
<dbReference type="AlphaFoldDB" id="A0A7V1CXF2"/>
<dbReference type="GO" id="GO:0004458">
    <property type="term" value="F:D-lactate dehydrogenase (cytochrome) activity"/>
    <property type="evidence" value="ECO:0007669"/>
    <property type="project" value="UniProtKB-EC"/>
</dbReference>
<dbReference type="PROSITE" id="PS51379">
    <property type="entry name" value="4FE4S_FER_2"/>
    <property type="match status" value="1"/>
</dbReference>
<evidence type="ECO:0000256" key="3">
    <source>
        <dbReference type="ARBA" id="ARBA00022630"/>
    </source>
</evidence>
<dbReference type="InterPro" id="IPR016169">
    <property type="entry name" value="FAD-bd_PCMH_sub2"/>
</dbReference>
<keyword evidence="8" id="KW-0408">Iron</keyword>
<dbReference type="GO" id="GO:0008720">
    <property type="term" value="F:D-lactate dehydrogenase (NAD+) activity"/>
    <property type="evidence" value="ECO:0007669"/>
    <property type="project" value="TreeGrafter"/>
</dbReference>
<dbReference type="Gene3D" id="3.30.43.10">
    <property type="entry name" value="Uridine Diphospho-n-acetylenolpyruvylglucosamine Reductase, domain 2"/>
    <property type="match status" value="1"/>
</dbReference>
<evidence type="ECO:0000256" key="8">
    <source>
        <dbReference type="ARBA" id="ARBA00023004"/>
    </source>
</evidence>
<comment type="similarity">
    <text evidence="2">Belongs to the FAD-binding oxidoreductase/transferase type 4 family.</text>
</comment>
<gene>
    <name evidence="13" type="ORF">ENH88_06690</name>
</gene>
<dbReference type="SUPFAM" id="SSF55103">
    <property type="entry name" value="FAD-linked oxidases, C-terminal domain"/>
    <property type="match status" value="1"/>
</dbReference>